<evidence type="ECO:0000256" key="1">
    <source>
        <dbReference type="SAM" id="MobiDB-lite"/>
    </source>
</evidence>
<sequence length="125" mass="13856">MNTMAHLYMSFWFTHTHSLSPLPERFHSQLDERLDLLRRQPFSPPGTDLPLLAPDADSDHSSPNGTPNITPRVSNHSNLSVPELGSSANEHEDGDEDMVRVGVGKITFRLKNVLGHGAEGTIVYK</sequence>
<name>A0A4W5QKX9_9TELE</name>
<reference evidence="2" key="2">
    <citation type="submission" date="2025-08" db="UniProtKB">
        <authorList>
            <consortium name="Ensembl"/>
        </authorList>
    </citation>
    <scope>IDENTIFICATION</scope>
</reference>
<evidence type="ECO:0000313" key="3">
    <source>
        <dbReference type="Proteomes" id="UP000314982"/>
    </source>
</evidence>
<feature type="compositionally biased region" description="Polar residues" evidence="1">
    <location>
        <begin position="61"/>
        <end position="80"/>
    </location>
</feature>
<reference evidence="3" key="1">
    <citation type="submission" date="2018-06" db="EMBL/GenBank/DDBJ databases">
        <title>Genome assembly of Danube salmon.</title>
        <authorList>
            <person name="Macqueen D.J."/>
            <person name="Gundappa M.K."/>
        </authorList>
    </citation>
    <scope>NUCLEOTIDE SEQUENCE [LARGE SCALE GENOMIC DNA]</scope>
</reference>
<dbReference type="Ensembl" id="ENSHHUT00000080762.1">
    <property type="protein sequence ID" value="ENSHHUP00000078231.1"/>
    <property type="gene ID" value="ENSHHUG00000045667.1"/>
</dbReference>
<dbReference type="STRING" id="62062.ENSHHUP00000078231"/>
<accession>A0A4W5QKX9</accession>
<feature type="region of interest" description="Disordered" evidence="1">
    <location>
        <begin position="39"/>
        <end position="97"/>
    </location>
</feature>
<evidence type="ECO:0000313" key="2">
    <source>
        <dbReference type="Ensembl" id="ENSHHUP00000078231.1"/>
    </source>
</evidence>
<protein>
    <submittedName>
        <fullName evidence="2">Uncharacterized protein</fullName>
    </submittedName>
</protein>
<organism evidence="2 3">
    <name type="scientific">Hucho hucho</name>
    <name type="common">huchen</name>
    <dbReference type="NCBI Taxonomy" id="62062"/>
    <lineage>
        <taxon>Eukaryota</taxon>
        <taxon>Metazoa</taxon>
        <taxon>Chordata</taxon>
        <taxon>Craniata</taxon>
        <taxon>Vertebrata</taxon>
        <taxon>Euteleostomi</taxon>
        <taxon>Actinopterygii</taxon>
        <taxon>Neopterygii</taxon>
        <taxon>Teleostei</taxon>
        <taxon>Protacanthopterygii</taxon>
        <taxon>Salmoniformes</taxon>
        <taxon>Salmonidae</taxon>
        <taxon>Salmoninae</taxon>
        <taxon>Hucho</taxon>
    </lineage>
</organism>
<reference evidence="2" key="3">
    <citation type="submission" date="2025-09" db="UniProtKB">
        <authorList>
            <consortium name="Ensembl"/>
        </authorList>
    </citation>
    <scope>IDENTIFICATION</scope>
</reference>
<dbReference type="Proteomes" id="UP000314982">
    <property type="component" value="Unassembled WGS sequence"/>
</dbReference>
<proteinExistence type="predicted"/>
<keyword evidence="3" id="KW-1185">Reference proteome</keyword>
<dbReference type="AlphaFoldDB" id="A0A4W5QKX9"/>